<dbReference type="InterPro" id="IPR026881">
    <property type="entry name" value="WYL_dom"/>
</dbReference>
<keyword evidence="4" id="KW-1185">Reference proteome</keyword>
<dbReference type="GO" id="GO:0000502">
    <property type="term" value="C:proteasome complex"/>
    <property type="evidence" value="ECO:0007669"/>
    <property type="project" value="UniProtKB-KW"/>
</dbReference>
<dbReference type="InterPro" id="IPR057727">
    <property type="entry name" value="WCX_dom"/>
</dbReference>
<dbReference type="AlphaFoldDB" id="A0A1H4APR9"/>
<dbReference type="RefSeq" id="WP_176780734.1">
    <property type="nucleotide sequence ID" value="NZ_FNQV01000008.1"/>
</dbReference>
<evidence type="ECO:0000313" key="4">
    <source>
        <dbReference type="Proteomes" id="UP000199288"/>
    </source>
</evidence>
<dbReference type="Pfam" id="PF25583">
    <property type="entry name" value="WCX"/>
    <property type="match status" value="1"/>
</dbReference>
<dbReference type="EMBL" id="FNQV01000008">
    <property type="protein sequence ID" value="SEA37722.1"/>
    <property type="molecule type" value="Genomic_DNA"/>
</dbReference>
<accession>A0A1H4APR9</accession>
<reference evidence="4" key="1">
    <citation type="submission" date="2016-10" db="EMBL/GenBank/DDBJ databases">
        <authorList>
            <person name="Varghese N."/>
            <person name="Submissions S."/>
        </authorList>
    </citation>
    <scope>NUCLEOTIDE SEQUENCE [LARGE SCALE GENOMIC DNA]</scope>
    <source>
        <strain evidence="4">KPR-1</strain>
    </source>
</reference>
<keyword evidence="3" id="KW-0647">Proteasome</keyword>
<dbReference type="Pfam" id="PF13280">
    <property type="entry name" value="WYL"/>
    <property type="match status" value="1"/>
</dbReference>
<evidence type="ECO:0000313" key="3">
    <source>
        <dbReference type="EMBL" id="SEA37722.1"/>
    </source>
</evidence>
<proteinExistence type="predicted"/>
<dbReference type="PANTHER" id="PTHR34580">
    <property type="match status" value="1"/>
</dbReference>
<dbReference type="Proteomes" id="UP000199288">
    <property type="component" value="Unassembled WGS sequence"/>
</dbReference>
<evidence type="ECO:0000259" key="1">
    <source>
        <dbReference type="Pfam" id="PF13280"/>
    </source>
</evidence>
<gene>
    <name evidence="3" type="ORF">SAMN02910418_01460</name>
</gene>
<feature type="domain" description="WYL" evidence="1">
    <location>
        <begin position="149"/>
        <end position="212"/>
    </location>
</feature>
<dbReference type="PANTHER" id="PTHR34580:SF3">
    <property type="entry name" value="PROTEIN PAFB"/>
    <property type="match status" value="1"/>
</dbReference>
<evidence type="ECO:0000259" key="2">
    <source>
        <dbReference type="Pfam" id="PF25583"/>
    </source>
</evidence>
<dbReference type="InterPro" id="IPR051534">
    <property type="entry name" value="CBASS_pafABC_assoc_protein"/>
</dbReference>
<dbReference type="PROSITE" id="PS52050">
    <property type="entry name" value="WYL"/>
    <property type="match status" value="1"/>
</dbReference>
<feature type="domain" description="WCX" evidence="2">
    <location>
        <begin position="241"/>
        <end position="313"/>
    </location>
</feature>
<sequence length="317" mass="34726">MTSGQSIPAVERLVSLTAALLHRRMTKEEILTQVGGYTGDRSYATASRMFERDKALLRETGVPLVSRADAADGQTIRYWVDETQWSTSTIRPTPIQIALLSLALEALAPKGRHLPGRALTKLRALSPMSIVEADVALTTSLDLTDPEDAFDTLADAIAAKQEVSFDYLSARGEIHTRNVQPWRLVRDAGSWYLVGHDTDRGERRAFKLARLQTEPVTTTAPEAYEIPAQVDTRISIGHREAITARLRVAPGAAMLLRRHGTLVGHEGDDDVIEVTSDHLLQLAQDVASYGGDVLPVSPPELVSGVRELWETAARYAS</sequence>
<protein>
    <submittedName>
        <fullName evidence="3">Proteasome accessory factor B</fullName>
    </submittedName>
</protein>
<name>A0A1H4APR9_9ACTO</name>
<organism evidence="3 4">
    <name type="scientific">Bowdeniella nasicola</name>
    <dbReference type="NCBI Taxonomy" id="208480"/>
    <lineage>
        <taxon>Bacteria</taxon>
        <taxon>Bacillati</taxon>
        <taxon>Actinomycetota</taxon>
        <taxon>Actinomycetes</taxon>
        <taxon>Actinomycetales</taxon>
        <taxon>Actinomycetaceae</taxon>
        <taxon>Bowdeniella</taxon>
    </lineage>
</organism>